<dbReference type="EMBL" id="BNAT01000075">
    <property type="protein sequence ID" value="GHE69940.1"/>
    <property type="molecule type" value="Genomic_DNA"/>
</dbReference>
<dbReference type="Proteomes" id="UP000603227">
    <property type="component" value="Unassembled WGS sequence"/>
</dbReference>
<keyword evidence="2" id="KW-1185">Reference proteome</keyword>
<protein>
    <submittedName>
        <fullName evidence="1">Uncharacterized protein</fullName>
    </submittedName>
</protein>
<dbReference type="RefSeq" id="WP_229914520.1">
    <property type="nucleotide sequence ID" value="NZ_BNAT01000075.1"/>
</dbReference>
<reference evidence="1" key="1">
    <citation type="journal article" date="2014" name="Int. J. Syst. Evol. Microbiol.">
        <title>Complete genome sequence of Corynebacterium casei LMG S-19264T (=DSM 44701T), isolated from a smear-ripened cheese.</title>
        <authorList>
            <consortium name="US DOE Joint Genome Institute (JGI-PGF)"/>
            <person name="Walter F."/>
            <person name="Albersmeier A."/>
            <person name="Kalinowski J."/>
            <person name="Ruckert C."/>
        </authorList>
    </citation>
    <scope>NUCLEOTIDE SEQUENCE</scope>
    <source>
        <strain evidence="1">CGMCC 4.7403</strain>
    </source>
</reference>
<proteinExistence type="predicted"/>
<comment type="caution">
    <text evidence="1">The sequence shown here is derived from an EMBL/GenBank/DDBJ whole genome shotgun (WGS) entry which is preliminary data.</text>
</comment>
<reference evidence="1" key="2">
    <citation type="submission" date="2020-09" db="EMBL/GenBank/DDBJ databases">
        <authorList>
            <person name="Sun Q."/>
            <person name="Zhou Y."/>
        </authorList>
    </citation>
    <scope>NUCLEOTIDE SEQUENCE</scope>
    <source>
        <strain evidence="1">CGMCC 4.7403</strain>
    </source>
</reference>
<name>A0A919DQP6_9ACTN</name>
<gene>
    <name evidence="1" type="ORF">GCM10017771_93800</name>
</gene>
<dbReference type="AlphaFoldDB" id="A0A919DQP6"/>
<sequence length="82" mass="8640">MPKTSTTPGALIAVSAASKRSKADQGSATWQPPAENHRCTYATDWVTVRTRWSLAVDPAEQASLSEVLGGCPNTVVAVTLAR</sequence>
<evidence type="ECO:0000313" key="1">
    <source>
        <dbReference type="EMBL" id="GHE69940.1"/>
    </source>
</evidence>
<accession>A0A919DQP6</accession>
<organism evidence="1 2">
    <name type="scientific">Streptomyces capitiformicae</name>
    <dbReference type="NCBI Taxonomy" id="2014920"/>
    <lineage>
        <taxon>Bacteria</taxon>
        <taxon>Bacillati</taxon>
        <taxon>Actinomycetota</taxon>
        <taxon>Actinomycetes</taxon>
        <taxon>Kitasatosporales</taxon>
        <taxon>Streptomycetaceae</taxon>
        <taxon>Streptomyces</taxon>
    </lineage>
</organism>
<evidence type="ECO:0000313" key="2">
    <source>
        <dbReference type="Proteomes" id="UP000603227"/>
    </source>
</evidence>